<name>A0A1S1HMR3_PROST</name>
<protein>
    <submittedName>
        <fullName evidence="1">Uncharacterized protein</fullName>
    </submittedName>
</protein>
<dbReference type="EMBL" id="LVIE01000189">
    <property type="protein sequence ID" value="OHT23337.1"/>
    <property type="molecule type" value="Genomic_DNA"/>
</dbReference>
<proteinExistence type="predicted"/>
<organism evidence="1 2">
    <name type="scientific">Providencia stuartii</name>
    <dbReference type="NCBI Taxonomy" id="588"/>
    <lineage>
        <taxon>Bacteria</taxon>
        <taxon>Pseudomonadati</taxon>
        <taxon>Pseudomonadota</taxon>
        <taxon>Gammaproteobacteria</taxon>
        <taxon>Enterobacterales</taxon>
        <taxon>Morganellaceae</taxon>
        <taxon>Providencia</taxon>
    </lineage>
</organism>
<dbReference type="AlphaFoldDB" id="A0A1S1HMR3"/>
<sequence>MLAFNKLVIILLLLFAPFSFSKLNTDEVRKMKKAQYYRDIIIDCSQYIIGDKKEQPIKANISDYLKALDLPASDIEIIKNDVFKADLDKPRNKVPPHIELLDLNRRQGVPFCILQSRLAINHLLNEVNK</sequence>
<gene>
    <name evidence="1" type="ORF">A3Q29_21195</name>
</gene>
<dbReference type="Proteomes" id="UP000179588">
    <property type="component" value="Unassembled WGS sequence"/>
</dbReference>
<reference evidence="1 2" key="1">
    <citation type="submission" date="2016-03" db="EMBL/GenBank/DDBJ databases">
        <title>Genome sequence of Providencia stuartii strain, isolated from the salivary glands of larval Lucilia sericata.</title>
        <authorList>
            <person name="Yuan Y."/>
            <person name="Zhang Y."/>
            <person name="Fu S."/>
            <person name="Crippen T.L."/>
            <person name="Visi D."/>
            <person name="Benbow M.E."/>
            <person name="Allen M."/>
            <person name="Tomberlin J.K."/>
            <person name="Sze S.-H."/>
            <person name="Tarone A.M."/>
        </authorList>
    </citation>
    <scope>NUCLEOTIDE SEQUENCE [LARGE SCALE GENOMIC DNA]</scope>
    <source>
        <strain evidence="1 2">Crippen</strain>
    </source>
</reference>
<accession>A0A1S1HMR3</accession>
<keyword evidence="2" id="KW-1185">Reference proteome</keyword>
<comment type="caution">
    <text evidence="1">The sequence shown here is derived from an EMBL/GenBank/DDBJ whole genome shotgun (WGS) entry which is preliminary data.</text>
</comment>
<evidence type="ECO:0000313" key="1">
    <source>
        <dbReference type="EMBL" id="OHT23337.1"/>
    </source>
</evidence>
<evidence type="ECO:0000313" key="2">
    <source>
        <dbReference type="Proteomes" id="UP000179588"/>
    </source>
</evidence>